<dbReference type="PANTHER" id="PTHR10067">
    <property type="entry name" value="PHOSPHATIDYLSERINE DECARBOXYLASE"/>
    <property type="match status" value="1"/>
</dbReference>
<dbReference type="AlphaFoldDB" id="E6LK56"/>
<evidence type="ECO:0000313" key="6">
    <source>
        <dbReference type="Proteomes" id="UP000003434"/>
    </source>
</evidence>
<dbReference type="Pfam" id="PF02666">
    <property type="entry name" value="PS_Dcarbxylase"/>
    <property type="match status" value="1"/>
</dbReference>
<dbReference type="InterPro" id="IPR003817">
    <property type="entry name" value="PS_Dcarbxylase"/>
</dbReference>
<evidence type="ECO:0000313" key="5">
    <source>
        <dbReference type="EMBL" id="EFU77696.1"/>
    </source>
</evidence>
<evidence type="ECO:0000256" key="2">
    <source>
        <dbReference type="ARBA" id="ARBA00023145"/>
    </source>
</evidence>
<reference evidence="5 6" key="1">
    <citation type="submission" date="2010-12" db="EMBL/GenBank/DDBJ databases">
        <authorList>
            <person name="Muzny D."/>
            <person name="Qin X."/>
            <person name="Deng J."/>
            <person name="Jiang H."/>
            <person name="Liu Y."/>
            <person name="Qu J."/>
            <person name="Song X.-Z."/>
            <person name="Zhang L."/>
            <person name="Thornton R."/>
            <person name="Coyle M."/>
            <person name="Francisco L."/>
            <person name="Jackson L."/>
            <person name="Javaid M."/>
            <person name="Korchina V."/>
            <person name="Kovar C."/>
            <person name="Mata R."/>
            <person name="Mathew T."/>
            <person name="Ngo R."/>
            <person name="Nguyen L."/>
            <person name="Nguyen N."/>
            <person name="Okwuonu G."/>
            <person name="Ongeri F."/>
            <person name="Pham C."/>
            <person name="Simmons D."/>
            <person name="Wilczek-Boney K."/>
            <person name="Hale W."/>
            <person name="Jakkamsetti A."/>
            <person name="Pham P."/>
            <person name="Ruth R."/>
            <person name="San Lucas F."/>
            <person name="Warren J."/>
            <person name="Zhang J."/>
            <person name="Zhao Z."/>
            <person name="Zhou C."/>
            <person name="Zhu D."/>
            <person name="Lee S."/>
            <person name="Bess C."/>
            <person name="Blankenburg K."/>
            <person name="Forbes L."/>
            <person name="Fu Q."/>
            <person name="Gubbala S."/>
            <person name="Hirani K."/>
            <person name="Jayaseelan J.C."/>
            <person name="Lara F."/>
            <person name="Munidasa M."/>
            <person name="Palculict T."/>
            <person name="Patil S."/>
            <person name="Pu L.-L."/>
            <person name="Saada N."/>
            <person name="Tang L."/>
            <person name="Weissenberger G."/>
            <person name="Zhu Y."/>
            <person name="Hemphill L."/>
            <person name="Shang Y."/>
            <person name="Youmans B."/>
            <person name="Ayvaz T."/>
            <person name="Ross M."/>
            <person name="Santibanez J."/>
            <person name="Aqrawi P."/>
            <person name="Gross S."/>
            <person name="Joshi V."/>
            <person name="Fowler G."/>
            <person name="Nazareth L."/>
            <person name="Reid J."/>
            <person name="Worley K."/>
            <person name="Petrosino J."/>
            <person name="Highlander S."/>
            <person name="Gibbs R."/>
        </authorList>
    </citation>
    <scope>NUCLEOTIDE SEQUENCE [LARGE SCALE GENOMIC DNA]</scope>
    <source>
        <strain evidence="5 6">DSM 3986</strain>
    </source>
</reference>
<dbReference type="HOGENOM" id="CLU_029061_2_2_9"/>
<accession>E6LK56</accession>
<organism evidence="5 6">
    <name type="scientific">Lachnoanaerobaculum saburreum DSM 3986</name>
    <dbReference type="NCBI Taxonomy" id="887325"/>
    <lineage>
        <taxon>Bacteria</taxon>
        <taxon>Bacillati</taxon>
        <taxon>Bacillota</taxon>
        <taxon>Clostridia</taxon>
        <taxon>Lachnospirales</taxon>
        <taxon>Lachnospiraceae</taxon>
        <taxon>Lachnoanaerobaculum</taxon>
    </lineage>
</organism>
<keyword evidence="3 5" id="KW-0456">Lyase</keyword>
<evidence type="ECO:0000256" key="4">
    <source>
        <dbReference type="ARBA" id="ARBA00023317"/>
    </source>
</evidence>
<protein>
    <submittedName>
        <fullName evidence="5">Phosphatidylserine decarboxylase</fullName>
        <ecNumber evidence="5">4.1.1.65</ecNumber>
    </submittedName>
</protein>
<dbReference type="PANTHER" id="PTHR10067:SF17">
    <property type="entry name" value="PHOSPHATIDYLSERINE DECARBOXYLASE PROENZYME 2"/>
    <property type="match status" value="1"/>
</dbReference>
<dbReference type="EMBL" id="AEPW01000008">
    <property type="protein sequence ID" value="EFU77696.1"/>
    <property type="molecule type" value="Genomic_DNA"/>
</dbReference>
<dbReference type="GO" id="GO:0008654">
    <property type="term" value="P:phospholipid biosynthetic process"/>
    <property type="evidence" value="ECO:0007669"/>
    <property type="project" value="InterPro"/>
</dbReference>
<dbReference type="EC" id="4.1.1.65" evidence="5"/>
<evidence type="ECO:0000256" key="3">
    <source>
        <dbReference type="ARBA" id="ARBA00023239"/>
    </source>
</evidence>
<gene>
    <name evidence="5" type="primary">psd</name>
    <name evidence="5" type="ORF">HMPREF0381_0341</name>
</gene>
<proteinExistence type="predicted"/>
<dbReference type="Proteomes" id="UP000003434">
    <property type="component" value="Unassembled WGS sequence"/>
</dbReference>
<keyword evidence="2" id="KW-0865">Zymogen</keyword>
<dbReference type="eggNOG" id="COG0688">
    <property type="taxonomic scope" value="Bacteria"/>
</dbReference>
<evidence type="ECO:0000256" key="1">
    <source>
        <dbReference type="ARBA" id="ARBA00022793"/>
    </source>
</evidence>
<keyword evidence="1" id="KW-0210">Decarboxylase</keyword>
<comment type="caution">
    <text evidence="5">The sequence shown here is derived from an EMBL/GenBank/DDBJ whole genome shotgun (WGS) entry which is preliminary data.</text>
</comment>
<sequence length="294" mass="34264">MSNLKIIDRKNGQIINEVEDSSGIIRFLYHSLPGRIFLKLFFARVYFSKLLSIYYKSPLSKAKIESFVKKYNMDGRLLKRGFVSFDDFFTRKERINPDREGFIATASAKLRVFRIGENGELYQGKKRLNIMIKGNVYNTNKLLKSPLPKWARGGYLLLYRLSLSDYHRYIYPIRGRCKAKRSIDGHLESVRRDAAYWRAFAENKRVLEYWQSEYGKMLHMEIGAMLVGHIHNYEKKVFLRGEEKGYFSYGGSSIVEIVGKGIEIDKDILKNSEKGFETKVRIGERIGYGKTEKA</sequence>
<dbReference type="GO" id="GO:0004609">
    <property type="term" value="F:phosphatidylserine decarboxylase activity"/>
    <property type="evidence" value="ECO:0007669"/>
    <property type="project" value="UniProtKB-EC"/>
</dbReference>
<name>E6LK56_9FIRM</name>
<keyword evidence="4" id="KW-0670">Pyruvate</keyword>